<dbReference type="KEGG" id="cdep:91090385"/>
<accession>A0A1E3IVJ6</accession>
<evidence type="ECO:0000313" key="2">
    <source>
        <dbReference type="Proteomes" id="UP000094043"/>
    </source>
</evidence>
<dbReference type="PROSITE" id="PS50142">
    <property type="entry name" value="RNASE_3_2"/>
    <property type="match status" value="1"/>
</dbReference>
<dbReference type="EMBL" id="CP143791">
    <property type="protein sequence ID" value="WVN90932.1"/>
    <property type="molecule type" value="Genomic_DNA"/>
</dbReference>
<reference evidence="1" key="3">
    <citation type="submission" date="2024-01" db="EMBL/GenBank/DDBJ databases">
        <authorList>
            <person name="Coelho M.A."/>
            <person name="David-Palma M."/>
            <person name="Shea T."/>
            <person name="Sun S."/>
            <person name="Cuomo C.A."/>
            <person name="Heitman J."/>
        </authorList>
    </citation>
    <scope>NUCLEOTIDE SEQUENCE</scope>
    <source>
        <strain evidence="1">CBS 7841</strain>
    </source>
</reference>
<protein>
    <submittedName>
        <fullName evidence="1">Uncharacterized protein</fullName>
    </submittedName>
</protein>
<dbReference type="InterPro" id="IPR000999">
    <property type="entry name" value="RNase_III_dom"/>
</dbReference>
<gene>
    <name evidence="1" type="ORF">L203_106177</name>
</gene>
<dbReference type="InterPro" id="IPR036389">
    <property type="entry name" value="RNase_III_sf"/>
</dbReference>
<keyword evidence="2" id="KW-1185">Reference proteome</keyword>
<dbReference type="RefSeq" id="XP_066071632.1">
    <property type="nucleotide sequence ID" value="XM_066215535.1"/>
</dbReference>
<dbReference type="Pfam" id="PF14622">
    <property type="entry name" value="Ribonucleas_3_3"/>
    <property type="match status" value="1"/>
</dbReference>
<evidence type="ECO:0000313" key="1">
    <source>
        <dbReference type="EMBL" id="WVN90932.1"/>
    </source>
</evidence>
<dbReference type="OrthoDB" id="2563603at2759"/>
<dbReference type="GO" id="GO:0006396">
    <property type="term" value="P:RNA processing"/>
    <property type="evidence" value="ECO:0007669"/>
    <property type="project" value="InterPro"/>
</dbReference>
<dbReference type="AlphaFoldDB" id="A0A1E3IVJ6"/>
<dbReference type="SMART" id="SM00535">
    <property type="entry name" value="RIBOc"/>
    <property type="match status" value="1"/>
</dbReference>
<dbReference type="GeneID" id="91090385"/>
<organism evidence="1 2">
    <name type="scientific">Cryptococcus depauperatus CBS 7841</name>
    <dbReference type="NCBI Taxonomy" id="1295531"/>
    <lineage>
        <taxon>Eukaryota</taxon>
        <taxon>Fungi</taxon>
        <taxon>Dikarya</taxon>
        <taxon>Basidiomycota</taxon>
        <taxon>Agaricomycotina</taxon>
        <taxon>Tremellomycetes</taxon>
        <taxon>Tremellales</taxon>
        <taxon>Cryptococcaceae</taxon>
        <taxon>Cryptococcus</taxon>
    </lineage>
</organism>
<dbReference type="Proteomes" id="UP000094043">
    <property type="component" value="Chromosome 8"/>
</dbReference>
<sequence>MGLPYIKHDYNSPLFVLGDQSRPLPQTYDIAANLSSHSFPRSLWSTNQWMSKAVSDGKTFADDRLINVDASDIDHDSKKQLPVFPLPLPLAIQDEDLVRQVFTHSSWYENEKSVDVFGSKEKSRSLEELERVGASILGMFVITWFHEEKSELEPWIASRMKAALVSNATIAHISTLYGLPNHLIADPDLQSSLMARLDVCSAVFEAYIAGVYLSFNASTRKTEGLGLIHNWLKATFEPVAEYYEENIRNRPNKIHSLMKKASGDPLPTNEETLEIDKVSKGITAVIFAYANMYGATIDWKVYTAQALDGTLYEMKLYINGMERGAGVRRSKRAAMDVASYKASKSLGLLG</sequence>
<dbReference type="VEuPathDB" id="FungiDB:L203_00888"/>
<dbReference type="SUPFAM" id="SSF69065">
    <property type="entry name" value="RNase III domain-like"/>
    <property type="match status" value="1"/>
</dbReference>
<proteinExistence type="predicted"/>
<dbReference type="CDD" id="cd00593">
    <property type="entry name" value="RIBOc"/>
    <property type="match status" value="1"/>
</dbReference>
<dbReference type="GO" id="GO:0004525">
    <property type="term" value="F:ribonuclease III activity"/>
    <property type="evidence" value="ECO:0007669"/>
    <property type="project" value="InterPro"/>
</dbReference>
<name>A0A1E3IVJ6_9TREE</name>
<dbReference type="Gene3D" id="1.10.1520.10">
    <property type="entry name" value="Ribonuclease III domain"/>
    <property type="match status" value="1"/>
</dbReference>
<reference evidence="1" key="1">
    <citation type="submission" date="2016-06" db="EMBL/GenBank/DDBJ databases">
        <authorList>
            <person name="Cuomo C."/>
            <person name="Litvintseva A."/>
            <person name="Heitman J."/>
            <person name="Chen Y."/>
            <person name="Sun S."/>
            <person name="Springer D."/>
            <person name="Dromer F."/>
            <person name="Young S."/>
            <person name="Zeng Q."/>
            <person name="Chapman S."/>
            <person name="Gujja S."/>
            <person name="Saif S."/>
            <person name="Birren B."/>
        </authorList>
    </citation>
    <scope>NUCLEOTIDE SEQUENCE</scope>
    <source>
        <strain evidence="1">CBS 7841</strain>
    </source>
</reference>
<reference evidence="1" key="2">
    <citation type="journal article" date="2022" name="Elife">
        <title>Obligate sexual reproduction of a homothallic fungus closely related to the Cryptococcus pathogenic species complex.</title>
        <authorList>
            <person name="Passer A.R."/>
            <person name="Clancey S.A."/>
            <person name="Shea T."/>
            <person name="David-Palma M."/>
            <person name="Averette A.F."/>
            <person name="Boekhout T."/>
            <person name="Porcel B.M."/>
            <person name="Nowrousian M."/>
            <person name="Cuomo C.A."/>
            <person name="Sun S."/>
            <person name="Heitman J."/>
            <person name="Coelho M.A."/>
        </authorList>
    </citation>
    <scope>NUCLEOTIDE SEQUENCE</scope>
    <source>
        <strain evidence="1">CBS 7841</strain>
    </source>
</reference>